<dbReference type="InterPro" id="IPR053246">
    <property type="entry name" value="NS_splicing_regulatory_protein"/>
</dbReference>
<dbReference type="STRING" id="1664694.A0A0N1HA10"/>
<dbReference type="VEuPathDB" id="FungiDB:AB675_5050"/>
<comment type="similarity">
    <text evidence="1">Belongs to the NSRP1 family.</text>
</comment>
<sequence>MPALTFGLKAKPGPGSAPKITPGAKRKAMFDNDDEDEPASSPPPQSGPGRPSRPLKPIQPLKDDTSDSEDNSNNNGTSSRPRKSPKLTQPPAPSYGLQKKPTSNTTAIPTTDKDYTNLSALRTANLHATEASKLDSTAYDYDAVYDTFKPSKPTSSSTNTEPTQPKYMTSLLASTTQRKRDHERAREKALQREREQEGDEFAGKEAFVTSAYKQQQEENRLAEAEEARKVEEEEERKRKGMGGMVGFNKMMLEREEERRRAIEEAEEARRKASVNGNGYGGGSQGVEVADDGPIPAQQDEDDAQNKEAQKRGAILNEEGEVIDKRQLLSAGLNVAPKKPGTSATSSTTKDKKAPAYQPPRVSADARLSQRERQSRLIAAQMEAQAEAAAAEEAKAAAAVEEKAKSKITEEAKMGAKERYLARKREAEEAKKKGG</sequence>
<name>A0A0N1HA10_9EURO</name>
<organism evidence="5 6">
    <name type="scientific">Cyphellophora attinorum</name>
    <dbReference type="NCBI Taxonomy" id="1664694"/>
    <lineage>
        <taxon>Eukaryota</taxon>
        <taxon>Fungi</taxon>
        <taxon>Dikarya</taxon>
        <taxon>Ascomycota</taxon>
        <taxon>Pezizomycotina</taxon>
        <taxon>Eurotiomycetes</taxon>
        <taxon>Chaetothyriomycetidae</taxon>
        <taxon>Chaetothyriales</taxon>
        <taxon>Cyphellophoraceae</taxon>
        <taxon>Cyphellophora</taxon>
    </lineage>
</organism>
<evidence type="ECO:0000313" key="5">
    <source>
        <dbReference type="EMBL" id="KPI39233.1"/>
    </source>
</evidence>
<dbReference type="Proteomes" id="UP000038010">
    <property type="component" value="Unassembled WGS sequence"/>
</dbReference>
<dbReference type="GeneID" id="28737112"/>
<comment type="caution">
    <text evidence="5">The sequence shown here is derived from an EMBL/GenBank/DDBJ whole genome shotgun (WGS) entry which is preliminary data.</text>
</comment>
<dbReference type="GO" id="GO:0000381">
    <property type="term" value="P:regulation of alternative mRNA splicing, via spliceosome"/>
    <property type="evidence" value="ECO:0007669"/>
    <property type="project" value="InterPro"/>
</dbReference>
<dbReference type="OrthoDB" id="446635at2759"/>
<evidence type="ECO:0000256" key="3">
    <source>
        <dbReference type="SAM" id="MobiDB-lite"/>
    </source>
</evidence>
<dbReference type="AlphaFoldDB" id="A0A0N1HA10"/>
<evidence type="ECO:0000256" key="2">
    <source>
        <dbReference type="ARBA" id="ARBA00023054"/>
    </source>
</evidence>
<dbReference type="PANTHER" id="PTHR47845">
    <property type="entry name" value="NUCLEAR SPECKLE SPLICING REGULATORY PROTEIN 1 HOMOLOG"/>
    <property type="match status" value="1"/>
</dbReference>
<feature type="domain" description="Nuclear speckle splicing regulatory protein 1 N-terminal" evidence="4">
    <location>
        <begin position="126"/>
        <end position="239"/>
    </location>
</feature>
<feature type="compositionally biased region" description="Polar residues" evidence="3">
    <location>
        <begin position="100"/>
        <end position="109"/>
    </location>
</feature>
<dbReference type="Pfam" id="PF09745">
    <property type="entry name" value="NSRP1_N"/>
    <property type="match status" value="1"/>
</dbReference>
<dbReference type="InterPro" id="IPR018612">
    <property type="entry name" value="NSRP1_N"/>
</dbReference>
<evidence type="ECO:0000256" key="1">
    <source>
        <dbReference type="ARBA" id="ARBA00010126"/>
    </source>
</evidence>
<accession>A0A0N1HA10</accession>
<reference evidence="5 6" key="1">
    <citation type="submission" date="2015-06" db="EMBL/GenBank/DDBJ databases">
        <title>Draft genome of the ant-associated black yeast Phialophora attae CBS 131958.</title>
        <authorList>
            <person name="Moreno L.F."/>
            <person name="Stielow B.J."/>
            <person name="de Hoog S."/>
            <person name="Vicente V.A."/>
            <person name="Weiss V.A."/>
            <person name="de Vries M."/>
            <person name="Cruz L.M."/>
            <person name="Souza E.M."/>
        </authorList>
    </citation>
    <scope>NUCLEOTIDE SEQUENCE [LARGE SCALE GENOMIC DNA]</scope>
    <source>
        <strain evidence="5 6">CBS 131958</strain>
    </source>
</reference>
<proteinExistence type="inferred from homology"/>
<keyword evidence="6" id="KW-1185">Reference proteome</keyword>
<feature type="region of interest" description="Disordered" evidence="3">
    <location>
        <begin position="148"/>
        <end position="370"/>
    </location>
</feature>
<feature type="region of interest" description="Disordered" evidence="3">
    <location>
        <begin position="1"/>
        <end position="113"/>
    </location>
</feature>
<dbReference type="RefSeq" id="XP_017999196.1">
    <property type="nucleotide sequence ID" value="XM_018145232.1"/>
</dbReference>
<gene>
    <name evidence="5" type="ORF">AB675_5050</name>
</gene>
<evidence type="ECO:0000313" key="6">
    <source>
        <dbReference type="Proteomes" id="UP000038010"/>
    </source>
</evidence>
<evidence type="ECO:0000259" key="4">
    <source>
        <dbReference type="Pfam" id="PF09745"/>
    </source>
</evidence>
<protein>
    <recommendedName>
        <fullName evidence="4">Nuclear speckle splicing regulatory protein 1 N-terminal domain-containing protein</fullName>
    </recommendedName>
</protein>
<feature type="compositionally biased region" description="Basic and acidic residues" evidence="3">
    <location>
        <begin position="178"/>
        <end position="195"/>
    </location>
</feature>
<keyword evidence="2" id="KW-0175">Coiled coil</keyword>
<dbReference type="EMBL" id="LFJN01000015">
    <property type="protein sequence ID" value="KPI39233.1"/>
    <property type="molecule type" value="Genomic_DNA"/>
</dbReference>
<feature type="compositionally biased region" description="Basic and acidic residues" evidence="3">
    <location>
        <begin position="215"/>
        <end position="237"/>
    </location>
</feature>
<feature type="compositionally biased region" description="Basic and acidic residues" evidence="3">
    <location>
        <begin position="251"/>
        <end position="270"/>
    </location>
</feature>
<dbReference type="PANTHER" id="PTHR47845:SF1">
    <property type="entry name" value="NUCLEAR SPECKLE SPLICING REGULATORY PROTEIN 1 HOMOLOG"/>
    <property type="match status" value="1"/>
</dbReference>
<feature type="compositionally biased region" description="Low complexity" evidence="3">
    <location>
        <begin position="150"/>
        <end position="165"/>
    </location>
</feature>